<dbReference type="Proteomes" id="UP001267638">
    <property type="component" value="Unassembled WGS sequence"/>
</dbReference>
<comment type="similarity">
    <text evidence="1">Belongs to the prokaryotic molybdopterin-containing oxidoreductase family.</text>
</comment>
<dbReference type="PANTHER" id="PTHR43742">
    <property type="entry name" value="TRIMETHYLAMINE-N-OXIDE REDUCTASE"/>
    <property type="match status" value="1"/>
</dbReference>
<accession>A0ABU1X4B7</accession>
<evidence type="ECO:0000256" key="2">
    <source>
        <dbReference type="ARBA" id="ARBA00022723"/>
    </source>
</evidence>
<reference evidence="7 8" key="1">
    <citation type="submission" date="2023-07" db="EMBL/GenBank/DDBJ databases">
        <title>Sorghum-associated microbial communities from plants grown in Nebraska, USA.</title>
        <authorList>
            <person name="Schachtman D."/>
        </authorList>
    </citation>
    <scope>NUCLEOTIDE SEQUENCE [LARGE SCALE GENOMIC DNA]</scope>
    <source>
        <strain evidence="7 8">4256</strain>
    </source>
</reference>
<dbReference type="InterPro" id="IPR009010">
    <property type="entry name" value="Asp_de-COase-like_dom_sf"/>
</dbReference>
<dbReference type="SUPFAM" id="SSF53706">
    <property type="entry name" value="Formate dehydrogenase/DMSO reductase, domains 1-3"/>
    <property type="match status" value="1"/>
</dbReference>
<evidence type="ECO:0000256" key="3">
    <source>
        <dbReference type="ARBA" id="ARBA00023004"/>
    </source>
</evidence>
<keyword evidence="3" id="KW-0408">Iron</keyword>
<dbReference type="Gene3D" id="2.20.25.90">
    <property type="entry name" value="ADC-like domains"/>
    <property type="match status" value="1"/>
</dbReference>
<proteinExistence type="inferred from homology"/>
<protein>
    <submittedName>
        <fullName evidence="7">Anaerobic selenocysteine-containing dehydrogenase</fullName>
    </submittedName>
</protein>
<dbReference type="SMART" id="SM00926">
    <property type="entry name" value="Molybdop_Fe4S4"/>
    <property type="match status" value="1"/>
</dbReference>
<dbReference type="Gene3D" id="2.40.40.20">
    <property type="match status" value="1"/>
</dbReference>
<dbReference type="PANTHER" id="PTHR43742:SF6">
    <property type="entry name" value="OXIDOREDUCTASE YYAE-RELATED"/>
    <property type="match status" value="1"/>
</dbReference>
<name>A0ABU1X4B7_SPHXE</name>
<dbReference type="InterPro" id="IPR006656">
    <property type="entry name" value="Mopterin_OxRdtase"/>
</dbReference>
<evidence type="ECO:0000313" key="7">
    <source>
        <dbReference type="EMBL" id="MDR7156428.1"/>
    </source>
</evidence>
<keyword evidence="2" id="KW-0479">Metal-binding</keyword>
<evidence type="ECO:0000256" key="1">
    <source>
        <dbReference type="ARBA" id="ARBA00010312"/>
    </source>
</evidence>
<dbReference type="EMBL" id="JAVDWV010000016">
    <property type="protein sequence ID" value="MDR7156428.1"/>
    <property type="molecule type" value="Genomic_DNA"/>
</dbReference>
<keyword evidence="8" id="KW-1185">Reference proteome</keyword>
<keyword evidence="4" id="KW-0411">Iron-sulfur</keyword>
<evidence type="ECO:0000313" key="8">
    <source>
        <dbReference type="Proteomes" id="UP001267638"/>
    </source>
</evidence>
<sequence>MTAHPTFCRVCYHLCGAVVEVDDEGRAVSMTGDRDNPLYRGYGCMKGRASPSVHNSPNRLLQSMKRQPDNSFAPIDVELAMDEIAAKLTAILERDGPRAIASYHGTGIVAHSLAMAGTHSFMEAIQSPMVFSNESIDQPGKSVAKGLHGMWQAPGNGWIDPQAILIIGMNPLVSHNGFPFGNPAAWINDRLAKGTQLIVIDPRRTETARKATQFVQPLPGHDAAILAAMVRVIIDEELYDCAFVAKNTRGLAELRTALAEFSPEAVAEAAGIGAADLVLAARTYASARRGYAICGTGPSMSGSSTLVEYLRMCVETLCGHYMREGEVLPVAGVTMAPPSAKAQATPPFPAWGDSFGGHATRVRGLGAYFAGSAPMPTAALPEEILLPGQGQVRAFINCAGNPVLAWPDQNKTIEALSSLEVSVALDVKMTPSAALADYVIACKQHLETPGISYLSEGLAFYSTGVGVAESFGQYTPAIVAPPPGSQVIEEWEFFYGLCKRMGREFTMHGLNGTTFDVDLDDRPDTDTDTLLEQFMAGSRIPLAELKRYPHGAVFPDENARVLPQDEGWEGRLELADADMMADLRAYSLASSNDGAGFTFRLISRRMRHTFNSISHDPATRGLPYNPAFMHPDDMTAHDLTEGSVISITSRYGSIPGVVRVDAALRPGLISMSHGYGGGPDDDADLFEKGSPTSRLSGLDDEAERYSGQPRMSGIPVNIAPSDFPLANKGVVKHLTTSGRDWE</sequence>
<gene>
    <name evidence="7" type="ORF">J2W40_003272</name>
</gene>
<dbReference type="SUPFAM" id="SSF50692">
    <property type="entry name" value="ADC-like"/>
    <property type="match status" value="1"/>
</dbReference>
<dbReference type="RefSeq" id="WP_310226711.1">
    <property type="nucleotide sequence ID" value="NZ_JAVDWV010000016.1"/>
</dbReference>
<dbReference type="InterPro" id="IPR006963">
    <property type="entry name" value="Mopterin_OxRdtase_4Fe-4S_dom"/>
</dbReference>
<feature type="domain" description="4Fe-4S Mo/W bis-MGD-type" evidence="6">
    <location>
        <begin position="1"/>
        <end position="58"/>
    </location>
</feature>
<dbReference type="PROSITE" id="PS51669">
    <property type="entry name" value="4FE4S_MOW_BIS_MGD"/>
    <property type="match status" value="1"/>
</dbReference>
<dbReference type="Gene3D" id="3.40.228.10">
    <property type="entry name" value="Dimethylsulfoxide Reductase, domain 2"/>
    <property type="match status" value="1"/>
</dbReference>
<dbReference type="InterPro" id="IPR050612">
    <property type="entry name" value="Prok_Mopterin_Oxidored"/>
</dbReference>
<dbReference type="InterPro" id="IPR006657">
    <property type="entry name" value="MoPterin_dinucl-bd_dom"/>
</dbReference>
<evidence type="ECO:0000259" key="6">
    <source>
        <dbReference type="PROSITE" id="PS51669"/>
    </source>
</evidence>
<dbReference type="Gene3D" id="3.40.50.740">
    <property type="match status" value="1"/>
</dbReference>
<feature type="region of interest" description="Disordered" evidence="5">
    <location>
        <begin position="679"/>
        <end position="713"/>
    </location>
</feature>
<dbReference type="Pfam" id="PF01568">
    <property type="entry name" value="Molydop_binding"/>
    <property type="match status" value="1"/>
</dbReference>
<evidence type="ECO:0000256" key="5">
    <source>
        <dbReference type="SAM" id="MobiDB-lite"/>
    </source>
</evidence>
<dbReference type="Pfam" id="PF04879">
    <property type="entry name" value="Molybdop_Fe4S4"/>
    <property type="match status" value="1"/>
</dbReference>
<evidence type="ECO:0000256" key="4">
    <source>
        <dbReference type="ARBA" id="ARBA00023014"/>
    </source>
</evidence>
<comment type="caution">
    <text evidence="7">The sequence shown here is derived from an EMBL/GenBank/DDBJ whole genome shotgun (WGS) entry which is preliminary data.</text>
</comment>
<dbReference type="Pfam" id="PF00384">
    <property type="entry name" value="Molybdopterin"/>
    <property type="match status" value="1"/>
</dbReference>
<organism evidence="7 8">
    <name type="scientific">Sphingobium xenophagum</name>
    <dbReference type="NCBI Taxonomy" id="121428"/>
    <lineage>
        <taxon>Bacteria</taxon>
        <taxon>Pseudomonadati</taxon>
        <taxon>Pseudomonadota</taxon>
        <taxon>Alphaproteobacteria</taxon>
        <taxon>Sphingomonadales</taxon>
        <taxon>Sphingomonadaceae</taxon>
        <taxon>Sphingobium</taxon>
    </lineage>
</organism>